<gene>
    <name evidence="1" type="ORF">SAMN04487971_109122</name>
</gene>
<dbReference type="RefSeq" id="WP_090755994.1">
    <property type="nucleotide sequence ID" value="NZ_FNGE01000009.1"/>
</dbReference>
<dbReference type="Proteomes" id="UP000199555">
    <property type="component" value="Unassembled WGS sequence"/>
</dbReference>
<evidence type="ECO:0000313" key="2">
    <source>
        <dbReference type="Proteomes" id="UP000199555"/>
    </source>
</evidence>
<name>A0A1G9JH93_9RHOB</name>
<organism evidence="1 2">
    <name type="scientific">Paracoccus chinensis</name>
    <dbReference type="NCBI Taxonomy" id="525640"/>
    <lineage>
        <taxon>Bacteria</taxon>
        <taxon>Pseudomonadati</taxon>
        <taxon>Pseudomonadota</taxon>
        <taxon>Alphaproteobacteria</taxon>
        <taxon>Rhodobacterales</taxon>
        <taxon>Paracoccaceae</taxon>
        <taxon>Paracoccus</taxon>
    </lineage>
</organism>
<dbReference type="AlphaFoldDB" id="A0A1G9JH93"/>
<evidence type="ECO:0000313" key="1">
    <source>
        <dbReference type="EMBL" id="SDL36503.1"/>
    </source>
</evidence>
<accession>A0A1G9JH93</accession>
<reference evidence="2" key="1">
    <citation type="submission" date="2016-10" db="EMBL/GenBank/DDBJ databases">
        <authorList>
            <person name="Varghese N."/>
            <person name="Submissions S."/>
        </authorList>
    </citation>
    <scope>NUCLEOTIDE SEQUENCE [LARGE SCALE GENOMIC DNA]</scope>
    <source>
        <strain evidence="2">CGMCC 1.7655</strain>
    </source>
</reference>
<sequence>MDTPTTTPPRAPAVHPAPRHIAMILRPLYSRIVRVRSLLDLPPDVLASEPTQPSANAGVFQIEPQPELYDVLYPAALVAEADRTAKAEPATVAEARDLIRDPRAALDAPELHRHVAWLVAGADLRHRRASAATGGRTVA</sequence>
<protein>
    <submittedName>
        <fullName evidence="1">Uncharacterized protein</fullName>
    </submittedName>
</protein>
<proteinExistence type="predicted"/>
<dbReference type="EMBL" id="FNGE01000009">
    <property type="protein sequence ID" value="SDL36503.1"/>
    <property type="molecule type" value="Genomic_DNA"/>
</dbReference>
<keyword evidence="2" id="KW-1185">Reference proteome</keyword>